<name>A0A7S1FPA6_9STRA</name>
<protein>
    <submittedName>
        <fullName evidence="1">Uncharacterized protein</fullName>
    </submittedName>
</protein>
<dbReference type="AlphaFoldDB" id="A0A7S1FPA6"/>
<organism evidence="1">
    <name type="scientific">Corethron hystrix</name>
    <dbReference type="NCBI Taxonomy" id="216773"/>
    <lineage>
        <taxon>Eukaryota</taxon>
        <taxon>Sar</taxon>
        <taxon>Stramenopiles</taxon>
        <taxon>Ochrophyta</taxon>
        <taxon>Bacillariophyta</taxon>
        <taxon>Coscinodiscophyceae</taxon>
        <taxon>Corethrophycidae</taxon>
        <taxon>Corethrales</taxon>
        <taxon>Corethraceae</taxon>
        <taxon>Corethron</taxon>
    </lineage>
</organism>
<evidence type="ECO:0000313" key="1">
    <source>
        <dbReference type="EMBL" id="CAD8879362.1"/>
    </source>
</evidence>
<dbReference type="EMBL" id="HBFR01009051">
    <property type="protein sequence ID" value="CAD8879362.1"/>
    <property type="molecule type" value="Transcribed_RNA"/>
</dbReference>
<proteinExistence type="predicted"/>
<gene>
    <name evidence="1" type="ORF">CHYS00102_LOCUS6546</name>
</gene>
<accession>A0A7S1FPA6</accession>
<sequence>MDELLSLSKQKESESLYLKWAGEEDAKEYLKREAVKRRESLQLRNVEARIHREMTKNENKKQVEERREEEMLHSLCEFMPFFLNFYILPLTSLKVPKMYRSTSHFVPQQKKHLFKSTGMKQSCKEDWTMDIF</sequence>
<reference evidence="1" key="1">
    <citation type="submission" date="2021-01" db="EMBL/GenBank/DDBJ databases">
        <authorList>
            <person name="Corre E."/>
            <person name="Pelletier E."/>
            <person name="Niang G."/>
            <person name="Scheremetjew M."/>
            <person name="Finn R."/>
            <person name="Kale V."/>
            <person name="Holt S."/>
            <person name="Cochrane G."/>
            <person name="Meng A."/>
            <person name="Brown T."/>
            <person name="Cohen L."/>
        </authorList>
    </citation>
    <scope>NUCLEOTIDE SEQUENCE</scope>
    <source>
        <strain evidence="1">308</strain>
    </source>
</reference>